<name>A0ABS0AQH1_9GAMM</name>
<dbReference type="EMBL" id="ARXX01000021">
    <property type="protein sequence ID" value="MBF5056390.1"/>
    <property type="molecule type" value="Genomic_DNA"/>
</dbReference>
<evidence type="ECO:0000259" key="2">
    <source>
        <dbReference type="Pfam" id="PF09983"/>
    </source>
</evidence>
<dbReference type="RefSeq" id="WP_194864894.1">
    <property type="nucleotide sequence ID" value="NZ_ARXX01000021.1"/>
</dbReference>
<organism evidence="3 4">
    <name type="scientific">Alloalcanivorax profundimaris</name>
    <dbReference type="NCBI Taxonomy" id="2735259"/>
    <lineage>
        <taxon>Bacteria</taxon>
        <taxon>Pseudomonadati</taxon>
        <taxon>Pseudomonadota</taxon>
        <taxon>Gammaproteobacteria</taxon>
        <taxon>Oceanospirillales</taxon>
        <taxon>Alcanivoracaceae</taxon>
        <taxon>Alloalcanivorax</taxon>
    </lineage>
</organism>
<comment type="caution">
    <text evidence="3">The sequence shown here is derived from an EMBL/GenBank/DDBJ whole genome shotgun (WGS) entry which is preliminary data.</text>
</comment>
<evidence type="ECO:0000256" key="1">
    <source>
        <dbReference type="SAM" id="MobiDB-lite"/>
    </source>
</evidence>
<dbReference type="Pfam" id="PF09983">
    <property type="entry name" value="JetD_C"/>
    <property type="match status" value="1"/>
</dbReference>
<feature type="region of interest" description="Disordered" evidence="1">
    <location>
        <begin position="320"/>
        <end position="341"/>
    </location>
</feature>
<keyword evidence="4" id="KW-1185">Reference proteome</keyword>
<sequence length="367" mass="41310">MTAPRWLDDEPWLRQLLHALLDGLEKPRTRAVTRRIKRATTPALFAFGEDTEYRWQLIERLADDHGLFEIRYDRRLAPHQERYDNAQLRLSADAEPLLREWLERPRINPVDAEWHAAVGNHGGIFQDGGAALLDTKPGLPDRSPEEMVAAFANLPTLLGQDLTLRELSARAFHGDSKFLDHRADLLARLFGDRASAIPARPLLLTAWAPAGFQQLLIVENQDSFLRLVEHPPADTALLYSGGFRASAARLNSEHTRFAYLPGSDAGYFQRHWLDPNHAASFWGDLDYAGLSILAALRQSLPHLRAWQPGYQPMLRALLDGNGHTPEQARKQGQTDPGETGCDYADQQLLPALREAGRFLDQEGFATR</sequence>
<evidence type="ECO:0000313" key="3">
    <source>
        <dbReference type="EMBL" id="MBF5056390.1"/>
    </source>
</evidence>
<gene>
    <name evidence="3" type="ORF">Y5W_01684</name>
</gene>
<feature type="domain" description="Wadjet protein JetD C-terminal" evidence="2">
    <location>
        <begin position="209"/>
        <end position="305"/>
    </location>
</feature>
<evidence type="ECO:0000313" key="4">
    <source>
        <dbReference type="Proteomes" id="UP000662703"/>
    </source>
</evidence>
<dbReference type="Proteomes" id="UP000662703">
    <property type="component" value="Unassembled WGS sequence"/>
</dbReference>
<dbReference type="InterPro" id="IPR024534">
    <property type="entry name" value="JetD_C"/>
</dbReference>
<accession>A0ABS0AQH1</accession>
<proteinExistence type="predicted"/>
<protein>
    <recommendedName>
        <fullName evidence="2">Wadjet protein JetD C-terminal domain-containing protein</fullName>
    </recommendedName>
</protein>
<reference evidence="3 4" key="1">
    <citation type="submission" date="2012-09" db="EMBL/GenBank/DDBJ databases">
        <title>Genome Sequence of alkane-degrading Bacterium Alcanivorax sp. 521-1.</title>
        <authorList>
            <person name="Lai Q."/>
            <person name="Shao Z."/>
        </authorList>
    </citation>
    <scope>NUCLEOTIDE SEQUENCE [LARGE SCALE GENOMIC DNA]</scope>
    <source>
        <strain evidence="3 4">521-1</strain>
    </source>
</reference>